<keyword evidence="1" id="KW-0812">Transmembrane</keyword>
<feature type="transmembrane region" description="Helical" evidence="1">
    <location>
        <begin position="41"/>
        <end position="68"/>
    </location>
</feature>
<dbReference type="OrthoDB" id="6422574at2"/>
<proteinExistence type="predicted"/>
<comment type="caution">
    <text evidence="2">The sequence shown here is derived from an EMBL/GenBank/DDBJ whole genome shotgun (WGS) entry which is preliminary data.</text>
</comment>
<feature type="transmembrane region" description="Helical" evidence="1">
    <location>
        <begin position="77"/>
        <end position="100"/>
    </location>
</feature>
<keyword evidence="3" id="KW-1185">Reference proteome</keyword>
<accession>A0A1Y2SJI3</accession>
<organism evidence="2 3">
    <name type="scientific">Xenorhabdus beddingii</name>
    <dbReference type="NCBI Taxonomy" id="40578"/>
    <lineage>
        <taxon>Bacteria</taxon>
        <taxon>Pseudomonadati</taxon>
        <taxon>Pseudomonadota</taxon>
        <taxon>Gammaproteobacteria</taxon>
        <taxon>Enterobacterales</taxon>
        <taxon>Morganellaceae</taxon>
        <taxon>Xenorhabdus</taxon>
    </lineage>
</organism>
<dbReference type="STRING" id="40578.Xbed_02906"/>
<evidence type="ECO:0000256" key="1">
    <source>
        <dbReference type="SAM" id="Phobius"/>
    </source>
</evidence>
<protein>
    <submittedName>
        <fullName evidence="2">Membrane protein</fullName>
    </submittedName>
</protein>
<dbReference type="Pfam" id="PF06836">
    <property type="entry name" value="DUF1240"/>
    <property type="match status" value="1"/>
</dbReference>
<evidence type="ECO:0000313" key="2">
    <source>
        <dbReference type="EMBL" id="OTA18920.1"/>
    </source>
</evidence>
<dbReference type="RefSeq" id="WP_086113603.1">
    <property type="nucleotide sequence ID" value="NZ_CAWNHF010000129.1"/>
</dbReference>
<sequence>MKSKYLKSLGGIIVLLVITFIIHLIIKCVISLVLMKDEITFSGAMVIALMSFPIIFYSILGSVFLLLFGKISKFNKLIVKCLTMLMIASFIVSFPISFYVDYKLKSDGYFVCDKISWRSPTTYVKDLMLCN</sequence>
<dbReference type="InterPro" id="IPR010665">
    <property type="entry name" value="DUF1240"/>
</dbReference>
<gene>
    <name evidence="2" type="ORF">Xbed_02906</name>
</gene>
<evidence type="ECO:0000313" key="3">
    <source>
        <dbReference type="Proteomes" id="UP000194204"/>
    </source>
</evidence>
<name>A0A1Y2SJI3_9GAMM</name>
<feature type="transmembrane region" description="Helical" evidence="1">
    <location>
        <begin position="12"/>
        <end position="35"/>
    </location>
</feature>
<keyword evidence="1" id="KW-0472">Membrane</keyword>
<dbReference type="EMBL" id="MUBK01000025">
    <property type="protein sequence ID" value="OTA18920.1"/>
    <property type="molecule type" value="Genomic_DNA"/>
</dbReference>
<dbReference type="Proteomes" id="UP000194204">
    <property type="component" value="Unassembled WGS sequence"/>
</dbReference>
<reference evidence="2 3" key="1">
    <citation type="submission" date="2017-01" db="EMBL/GenBank/DDBJ databases">
        <title>Deconstructing symbiosis and pathogenesis requirements using a combined genomic-metabolomic approach.</title>
        <authorList>
            <person name="Tobias N.J."/>
            <person name="Wolff H."/>
            <person name="Djahanschiri B."/>
            <person name="Ebersberger I."/>
            <person name="Bode H.B."/>
        </authorList>
    </citation>
    <scope>NUCLEOTIDE SEQUENCE [LARGE SCALE GENOMIC DNA]</scope>
    <source>
        <strain evidence="2 3">DSM 4764</strain>
    </source>
</reference>
<dbReference type="AlphaFoldDB" id="A0A1Y2SJI3"/>
<keyword evidence="1" id="KW-1133">Transmembrane helix</keyword>